<dbReference type="GO" id="GO:0042956">
    <property type="term" value="P:maltodextrin transmembrane transport"/>
    <property type="evidence" value="ECO:0007669"/>
    <property type="project" value="TreeGrafter"/>
</dbReference>
<evidence type="ECO:0000256" key="6">
    <source>
        <dbReference type="ARBA" id="ARBA00022692"/>
    </source>
</evidence>
<dbReference type="CDD" id="cd06261">
    <property type="entry name" value="TM_PBP2"/>
    <property type="match status" value="1"/>
</dbReference>
<dbReference type="SUPFAM" id="SSF161098">
    <property type="entry name" value="MetI-like"/>
    <property type="match status" value="1"/>
</dbReference>
<keyword evidence="8 9" id="KW-0472">Membrane</keyword>
<comment type="caution">
    <text evidence="11">The sequence shown here is derived from an EMBL/GenBank/DDBJ whole genome shotgun (WGS) entry which is preliminary data.</text>
</comment>
<proteinExistence type="inferred from homology"/>
<comment type="similarity">
    <text evidence="2">Belongs to the binding-protein-dependent transport system permease family. MalFG subfamily.</text>
</comment>
<evidence type="ECO:0000256" key="3">
    <source>
        <dbReference type="ARBA" id="ARBA00022448"/>
    </source>
</evidence>
<dbReference type="InterPro" id="IPR035906">
    <property type="entry name" value="MetI-like_sf"/>
</dbReference>
<dbReference type="PANTHER" id="PTHR32243">
    <property type="entry name" value="MALTOSE TRANSPORT SYSTEM PERMEASE-RELATED"/>
    <property type="match status" value="1"/>
</dbReference>
<evidence type="ECO:0000256" key="1">
    <source>
        <dbReference type="ARBA" id="ARBA00004651"/>
    </source>
</evidence>
<evidence type="ECO:0000256" key="9">
    <source>
        <dbReference type="RuleBase" id="RU363032"/>
    </source>
</evidence>
<protein>
    <submittedName>
        <fullName evidence="11">Carbohydrate ABC transporter permease</fullName>
    </submittedName>
</protein>
<evidence type="ECO:0000313" key="12">
    <source>
        <dbReference type="Proteomes" id="UP000639396"/>
    </source>
</evidence>
<feature type="transmembrane region" description="Helical" evidence="9">
    <location>
        <begin position="38"/>
        <end position="59"/>
    </location>
</feature>
<dbReference type="InterPro" id="IPR000515">
    <property type="entry name" value="MetI-like"/>
</dbReference>
<evidence type="ECO:0000313" key="11">
    <source>
        <dbReference type="EMBL" id="MBD2866383.1"/>
    </source>
</evidence>
<feature type="transmembrane region" description="Helical" evidence="9">
    <location>
        <begin position="171"/>
        <end position="191"/>
    </location>
</feature>
<keyword evidence="3 9" id="KW-0813">Transport</keyword>
<reference evidence="11" key="1">
    <citation type="submission" date="2020-09" db="EMBL/GenBank/DDBJ databases">
        <title>A novel bacterium of genus Paenibacillus, isolated from South China Sea.</title>
        <authorList>
            <person name="Huang H."/>
            <person name="Mo K."/>
            <person name="Hu Y."/>
        </authorList>
    </citation>
    <scope>NUCLEOTIDE SEQUENCE</scope>
    <source>
        <strain evidence="11">IB182363</strain>
    </source>
</reference>
<dbReference type="Proteomes" id="UP000639396">
    <property type="component" value="Unassembled WGS sequence"/>
</dbReference>
<feature type="transmembrane region" description="Helical" evidence="9">
    <location>
        <begin position="99"/>
        <end position="123"/>
    </location>
</feature>
<comment type="subcellular location">
    <subcellularLocation>
        <location evidence="1 9">Cell membrane</location>
        <topology evidence="1 9">Multi-pass membrane protein</topology>
    </subcellularLocation>
</comment>
<dbReference type="Gene3D" id="1.10.3720.10">
    <property type="entry name" value="MetI-like"/>
    <property type="match status" value="1"/>
</dbReference>
<keyword evidence="6 9" id="KW-0812">Transmembrane</keyword>
<dbReference type="InterPro" id="IPR050901">
    <property type="entry name" value="BP-dep_ABC_trans_perm"/>
</dbReference>
<evidence type="ECO:0000256" key="2">
    <source>
        <dbReference type="ARBA" id="ARBA00009047"/>
    </source>
</evidence>
<dbReference type="GO" id="GO:0005886">
    <property type="term" value="C:plasma membrane"/>
    <property type="evidence" value="ECO:0007669"/>
    <property type="project" value="UniProtKB-SubCell"/>
</dbReference>
<dbReference type="PROSITE" id="PS50928">
    <property type="entry name" value="ABC_TM1"/>
    <property type="match status" value="1"/>
</dbReference>
<feature type="domain" description="ABC transmembrane type-1" evidence="10">
    <location>
        <begin position="100"/>
        <end position="292"/>
    </location>
</feature>
<evidence type="ECO:0000256" key="5">
    <source>
        <dbReference type="ARBA" id="ARBA00022597"/>
    </source>
</evidence>
<evidence type="ECO:0000256" key="8">
    <source>
        <dbReference type="ARBA" id="ARBA00023136"/>
    </source>
</evidence>
<evidence type="ECO:0000256" key="4">
    <source>
        <dbReference type="ARBA" id="ARBA00022475"/>
    </source>
</evidence>
<feature type="transmembrane region" description="Helical" evidence="9">
    <location>
        <begin position="212"/>
        <end position="234"/>
    </location>
</feature>
<keyword evidence="12" id="KW-1185">Reference proteome</keyword>
<sequence>MEMKMMQAEMGQRDENRRKADHGSWINRRRKWLQSMPNVFSIALMAAGSLPLMAIYVWMVLVSFSDSGLIPKNLTLENWSFLWSELNIDGYIYPSVWTIFLNTLFIATGTSIFEVLFALLAGYVISQTRFPGRTILLQSTLLTHAFPAITGLIAAFYILNTVGLLNTLTGIMILKVLGGIPMSTWIIKGFFDEVPRELTWASQADGCGRLKTFMTVFLPHIWPGVAAISLFAFLSGWGEYVMISVFLFDDSISTLSVVIKSLYNETSSASYGQVMALATFYMLPCVVLYFFSQKALMRMKL</sequence>
<gene>
    <name evidence="11" type="ORF">IDH45_30865</name>
</gene>
<keyword evidence="5" id="KW-0762">Sugar transport</keyword>
<dbReference type="Pfam" id="PF00528">
    <property type="entry name" value="BPD_transp_1"/>
    <property type="match status" value="1"/>
</dbReference>
<evidence type="ECO:0000256" key="7">
    <source>
        <dbReference type="ARBA" id="ARBA00022989"/>
    </source>
</evidence>
<organism evidence="11 12">
    <name type="scientific">Paenibacillus oceani</name>
    <dbReference type="NCBI Taxonomy" id="2772510"/>
    <lineage>
        <taxon>Bacteria</taxon>
        <taxon>Bacillati</taxon>
        <taxon>Bacillota</taxon>
        <taxon>Bacilli</taxon>
        <taxon>Bacillales</taxon>
        <taxon>Paenibacillaceae</taxon>
        <taxon>Paenibacillus</taxon>
    </lineage>
</organism>
<feature type="transmembrane region" description="Helical" evidence="9">
    <location>
        <begin position="271"/>
        <end position="291"/>
    </location>
</feature>
<keyword evidence="7 9" id="KW-1133">Transmembrane helix</keyword>
<feature type="transmembrane region" description="Helical" evidence="9">
    <location>
        <begin position="135"/>
        <end position="159"/>
    </location>
</feature>
<dbReference type="AlphaFoldDB" id="A0A927CE37"/>
<evidence type="ECO:0000259" key="10">
    <source>
        <dbReference type="PROSITE" id="PS50928"/>
    </source>
</evidence>
<dbReference type="EMBL" id="JACXJA010000057">
    <property type="protein sequence ID" value="MBD2866383.1"/>
    <property type="molecule type" value="Genomic_DNA"/>
</dbReference>
<dbReference type="GO" id="GO:0015423">
    <property type="term" value="F:ABC-type maltose transporter activity"/>
    <property type="evidence" value="ECO:0007669"/>
    <property type="project" value="TreeGrafter"/>
</dbReference>
<keyword evidence="4" id="KW-1003">Cell membrane</keyword>
<dbReference type="PANTHER" id="PTHR32243:SF50">
    <property type="entry name" value="MALTOSE_MALTODEXTRIN TRANSPORT SYSTEM PERMEASE PROTEIN MALG"/>
    <property type="match status" value="1"/>
</dbReference>
<accession>A0A927CE37</accession>
<name>A0A927CE37_9BACL</name>